<gene>
    <name evidence="1" type="ORF">PNOK_0119100</name>
</gene>
<proteinExistence type="predicted"/>
<sequence>MKLILRLIFESHLQRPVADINARQTVTSICIVNAAIVIPPLNGVTIVTCSAGQTCIPAFIPGLGDLPVGMCQ</sequence>
<dbReference type="InParanoid" id="A0A286UWZ7"/>
<dbReference type="AlphaFoldDB" id="A0A286UWZ7"/>
<organism evidence="1 2">
    <name type="scientific">Pyrrhoderma noxium</name>
    <dbReference type="NCBI Taxonomy" id="2282107"/>
    <lineage>
        <taxon>Eukaryota</taxon>
        <taxon>Fungi</taxon>
        <taxon>Dikarya</taxon>
        <taxon>Basidiomycota</taxon>
        <taxon>Agaricomycotina</taxon>
        <taxon>Agaricomycetes</taxon>
        <taxon>Hymenochaetales</taxon>
        <taxon>Hymenochaetaceae</taxon>
        <taxon>Pyrrhoderma</taxon>
    </lineage>
</organism>
<protein>
    <submittedName>
        <fullName evidence="1">Uncharacterized protein</fullName>
    </submittedName>
</protein>
<accession>A0A286UWZ7</accession>
<keyword evidence="2" id="KW-1185">Reference proteome</keyword>
<name>A0A286UWZ7_9AGAM</name>
<dbReference type="Proteomes" id="UP000217199">
    <property type="component" value="Unassembled WGS sequence"/>
</dbReference>
<evidence type="ECO:0000313" key="1">
    <source>
        <dbReference type="EMBL" id="PAV24123.1"/>
    </source>
</evidence>
<evidence type="ECO:0000313" key="2">
    <source>
        <dbReference type="Proteomes" id="UP000217199"/>
    </source>
</evidence>
<reference evidence="1 2" key="1">
    <citation type="journal article" date="2017" name="Mol. Ecol.">
        <title>Comparative and population genomic landscape of Phellinus noxius: A hypervariable fungus causing root rot in trees.</title>
        <authorList>
            <person name="Chung C.L."/>
            <person name="Lee T.J."/>
            <person name="Akiba M."/>
            <person name="Lee H.H."/>
            <person name="Kuo T.H."/>
            <person name="Liu D."/>
            <person name="Ke H.M."/>
            <person name="Yokoi T."/>
            <person name="Roa M.B."/>
            <person name="Lu M.J."/>
            <person name="Chang Y.Y."/>
            <person name="Ann P.J."/>
            <person name="Tsai J.N."/>
            <person name="Chen C.Y."/>
            <person name="Tzean S.S."/>
            <person name="Ota Y."/>
            <person name="Hattori T."/>
            <person name="Sahashi N."/>
            <person name="Liou R.F."/>
            <person name="Kikuchi T."/>
            <person name="Tsai I.J."/>
        </authorList>
    </citation>
    <scope>NUCLEOTIDE SEQUENCE [LARGE SCALE GENOMIC DNA]</scope>
    <source>
        <strain evidence="1 2">FFPRI411160</strain>
    </source>
</reference>
<comment type="caution">
    <text evidence="1">The sequence shown here is derived from an EMBL/GenBank/DDBJ whole genome shotgun (WGS) entry which is preliminary data.</text>
</comment>
<dbReference type="EMBL" id="NBII01000001">
    <property type="protein sequence ID" value="PAV24123.1"/>
    <property type="molecule type" value="Genomic_DNA"/>
</dbReference>